<dbReference type="GO" id="GO:0046872">
    <property type="term" value="F:metal ion binding"/>
    <property type="evidence" value="ECO:0007669"/>
    <property type="project" value="UniProtKB-KW"/>
</dbReference>
<sequence>MPMTGSCHCGKITYTLDEDAPANAMACNCSICRRKGYLLHFSTPDKFTLHGSRDDIQAYTFNSHTIRHQFCKTCGCAPFGEGEGPNGPAVMINLRCAADVDLDALAITHFDGASR</sequence>
<evidence type="ECO:0000313" key="5">
    <source>
        <dbReference type="EMBL" id="QPQ54480.1"/>
    </source>
</evidence>
<protein>
    <submittedName>
        <fullName evidence="5">GFA family protein</fullName>
    </submittedName>
</protein>
<name>A0A7T2GIG8_9SPHN</name>
<evidence type="ECO:0000259" key="4">
    <source>
        <dbReference type="PROSITE" id="PS51891"/>
    </source>
</evidence>
<feature type="domain" description="CENP-V/GFA" evidence="4">
    <location>
        <begin position="3"/>
        <end position="111"/>
    </location>
</feature>
<dbReference type="KEGG" id="sflv:IC614_09040"/>
<keyword evidence="3" id="KW-0862">Zinc</keyword>
<keyword evidence="2" id="KW-0479">Metal-binding</keyword>
<evidence type="ECO:0000313" key="6">
    <source>
        <dbReference type="Proteomes" id="UP000594873"/>
    </source>
</evidence>
<dbReference type="Proteomes" id="UP000594873">
    <property type="component" value="Chromosome"/>
</dbReference>
<proteinExistence type="inferred from homology"/>
<keyword evidence="6" id="KW-1185">Reference proteome</keyword>
<dbReference type="PANTHER" id="PTHR28620">
    <property type="entry name" value="CENTROMERE PROTEIN V"/>
    <property type="match status" value="1"/>
</dbReference>
<dbReference type="EMBL" id="CP065592">
    <property type="protein sequence ID" value="QPQ54480.1"/>
    <property type="molecule type" value="Genomic_DNA"/>
</dbReference>
<dbReference type="AlphaFoldDB" id="A0A7T2GIG8"/>
<accession>A0A7T2GIG8</accession>
<dbReference type="Gene3D" id="2.170.150.70">
    <property type="match status" value="1"/>
</dbReference>
<dbReference type="InterPro" id="IPR011057">
    <property type="entry name" value="Mss4-like_sf"/>
</dbReference>
<dbReference type="GO" id="GO:0016846">
    <property type="term" value="F:carbon-sulfur lyase activity"/>
    <property type="evidence" value="ECO:0007669"/>
    <property type="project" value="InterPro"/>
</dbReference>
<evidence type="ECO:0000256" key="2">
    <source>
        <dbReference type="ARBA" id="ARBA00022723"/>
    </source>
</evidence>
<evidence type="ECO:0000256" key="3">
    <source>
        <dbReference type="ARBA" id="ARBA00022833"/>
    </source>
</evidence>
<comment type="similarity">
    <text evidence="1">Belongs to the Gfa family.</text>
</comment>
<organism evidence="5 6">
    <name type="scientific">Allosphingosinicella flava</name>
    <dbReference type="NCBI Taxonomy" id="2771430"/>
    <lineage>
        <taxon>Bacteria</taxon>
        <taxon>Pseudomonadati</taxon>
        <taxon>Pseudomonadota</taxon>
        <taxon>Alphaproteobacteria</taxon>
        <taxon>Sphingomonadales</taxon>
        <taxon>Sphingomonadaceae</taxon>
        <taxon>Allosphingosinicella</taxon>
    </lineage>
</organism>
<gene>
    <name evidence="5" type="ORF">IC614_09040</name>
</gene>
<dbReference type="InterPro" id="IPR052355">
    <property type="entry name" value="CENP-V-like"/>
</dbReference>
<dbReference type="RefSeq" id="WP_200971006.1">
    <property type="nucleotide sequence ID" value="NZ_CP065592.1"/>
</dbReference>
<dbReference type="Pfam" id="PF04828">
    <property type="entry name" value="GFA"/>
    <property type="match status" value="1"/>
</dbReference>
<dbReference type="PROSITE" id="PS51891">
    <property type="entry name" value="CENP_V_GFA"/>
    <property type="match status" value="1"/>
</dbReference>
<dbReference type="InterPro" id="IPR006913">
    <property type="entry name" value="CENP-V/GFA"/>
</dbReference>
<evidence type="ECO:0000256" key="1">
    <source>
        <dbReference type="ARBA" id="ARBA00005495"/>
    </source>
</evidence>
<dbReference type="SUPFAM" id="SSF51316">
    <property type="entry name" value="Mss4-like"/>
    <property type="match status" value="1"/>
</dbReference>
<reference evidence="5 6" key="1">
    <citation type="submission" date="2020-11" db="EMBL/GenBank/DDBJ databases">
        <title>Genome seq and assembly of Sphingosinicella sp.</title>
        <authorList>
            <person name="Chhetri G."/>
        </authorList>
    </citation>
    <scope>NUCLEOTIDE SEQUENCE [LARGE SCALE GENOMIC DNA]</scope>
    <source>
        <strain evidence="5 6">UDD2</strain>
    </source>
</reference>
<dbReference type="PANTHER" id="PTHR28620:SF1">
    <property type="entry name" value="CENP-V_GFA DOMAIN-CONTAINING PROTEIN"/>
    <property type="match status" value="1"/>
</dbReference>